<reference evidence="1" key="2">
    <citation type="submission" date="2004-02" db="EMBL/GenBank/DDBJ databases">
        <authorList>
            <consortium name="Genoscope"/>
            <consortium name="Whitehead Institute Centre for Genome Research"/>
        </authorList>
    </citation>
    <scope>NUCLEOTIDE SEQUENCE</scope>
</reference>
<accession>Q4RWU5</accession>
<dbReference type="EMBL" id="CAAE01014981">
    <property type="protein sequence ID" value="CAG07137.1"/>
    <property type="molecule type" value="Genomic_DNA"/>
</dbReference>
<reference evidence="1" key="1">
    <citation type="journal article" date="2004" name="Nature">
        <title>Genome duplication in the teleost fish Tetraodon nigroviridis reveals the early vertebrate proto-karyotype.</title>
        <authorList>
            <person name="Jaillon O."/>
            <person name="Aury J.-M."/>
            <person name="Brunet F."/>
            <person name="Petit J.-L."/>
            <person name="Stange-Thomann N."/>
            <person name="Mauceli E."/>
            <person name="Bouneau L."/>
            <person name="Fischer C."/>
            <person name="Ozouf-Costaz C."/>
            <person name="Bernot A."/>
            <person name="Nicaud S."/>
            <person name="Jaffe D."/>
            <person name="Fisher S."/>
            <person name="Lutfalla G."/>
            <person name="Dossat C."/>
            <person name="Segurens B."/>
            <person name="Dasilva C."/>
            <person name="Salanoubat M."/>
            <person name="Levy M."/>
            <person name="Boudet N."/>
            <person name="Castellano S."/>
            <person name="Anthouard V."/>
            <person name="Jubin C."/>
            <person name="Castelli V."/>
            <person name="Katinka M."/>
            <person name="Vacherie B."/>
            <person name="Biemont C."/>
            <person name="Skalli Z."/>
            <person name="Cattolico L."/>
            <person name="Poulain J."/>
            <person name="De Berardinis V."/>
            <person name="Cruaud C."/>
            <person name="Duprat S."/>
            <person name="Brottier P."/>
            <person name="Coutanceau J.-P."/>
            <person name="Gouzy J."/>
            <person name="Parra G."/>
            <person name="Lardier G."/>
            <person name="Chapple C."/>
            <person name="McKernan K.J."/>
            <person name="McEwan P."/>
            <person name="Bosak S."/>
            <person name="Kellis M."/>
            <person name="Volff J.-N."/>
            <person name="Guigo R."/>
            <person name="Zody M.C."/>
            <person name="Mesirov J."/>
            <person name="Lindblad-Toh K."/>
            <person name="Birren B."/>
            <person name="Nusbaum C."/>
            <person name="Kahn D."/>
            <person name="Robinson-Rechavi M."/>
            <person name="Laudet V."/>
            <person name="Schachter V."/>
            <person name="Quetier F."/>
            <person name="Saurin W."/>
            <person name="Scarpelli C."/>
            <person name="Wincker P."/>
            <person name="Lander E.S."/>
            <person name="Weissenbach J."/>
            <person name="Roest Crollius H."/>
        </authorList>
    </citation>
    <scope>NUCLEOTIDE SEQUENCE [LARGE SCALE GENOMIC DNA]</scope>
</reference>
<evidence type="ECO:0000313" key="1">
    <source>
        <dbReference type="EMBL" id="CAG07137.1"/>
    </source>
</evidence>
<dbReference type="KEGG" id="tng:GSTEN00027688G001"/>
<name>Q4RWU5_TETNG</name>
<protein>
    <submittedName>
        <fullName evidence="1">(spotted green pufferfish) hypothetical protein</fullName>
    </submittedName>
</protein>
<proteinExistence type="predicted"/>
<dbReference type="AlphaFoldDB" id="Q4RWU5"/>
<sequence>MAAKLRNGPQVPICLHGLYQSQKTVTHLISHNQELQLDPCDHSSGETFLPKLTMAAMMVKVEFSLAGYTVCGGFPVPSELLLCQIMNTVAI</sequence>
<comment type="caution">
    <text evidence="1">The sequence shown here is derived from an EMBL/GenBank/DDBJ whole genome shotgun (WGS) entry which is preliminary data.</text>
</comment>
<organism evidence="1">
    <name type="scientific">Tetraodon nigroviridis</name>
    <name type="common">Spotted green pufferfish</name>
    <name type="synonym">Chelonodon nigroviridis</name>
    <dbReference type="NCBI Taxonomy" id="99883"/>
    <lineage>
        <taxon>Eukaryota</taxon>
        <taxon>Metazoa</taxon>
        <taxon>Chordata</taxon>
        <taxon>Craniata</taxon>
        <taxon>Vertebrata</taxon>
        <taxon>Euteleostomi</taxon>
        <taxon>Actinopterygii</taxon>
        <taxon>Neopterygii</taxon>
        <taxon>Teleostei</taxon>
        <taxon>Neoteleostei</taxon>
        <taxon>Acanthomorphata</taxon>
        <taxon>Eupercaria</taxon>
        <taxon>Tetraodontiformes</taxon>
        <taxon>Tetradontoidea</taxon>
        <taxon>Tetraodontidae</taxon>
        <taxon>Tetraodon</taxon>
    </lineage>
</organism>
<gene>
    <name evidence="1" type="ORF">GSTENG00027688001</name>
</gene>